<reference evidence="1" key="1">
    <citation type="submission" date="2013-07" db="EMBL/GenBank/DDBJ databases">
        <title>The Genome Sequence of Cryptococcus bestiolae CBS10118.</title>
        <authorList>
            <consortium name="The Broad Institute Genome Sequencing Platform"/>
            <person name="Cuomo C."/>
            <person name="Litvintseva A."/>
            <person name="Chen Y."/>
            <person name="Heitman J."/>
            <person name="Sun S."/>
            <person name="Springer D."/>
            <person name="Dromer F."/>
            <person name="Young S.K."/>
            <person name="Zeng Q."/>
            <person name="Gargeya S."/>
            <person name="Fitzgerald M."/>
            <person name="Abouelleil A."/>
            <person name="Alvarado L."/>
            <person name="Berlin A.M."/>
            <person name="Chapman S.B."/>
            <person name="Dewar J."/>
            <person name="Goldberg J."/>
            <person name="Griggs A."/>
            <person name="Gujja S."/>
            <person name="Hansen M."/>
            <person name="Howarth C."/>
            <person name="Imamovic A."/>
            <person name="Larimer J."/>
            <person name="McCowan C."/>
            <person name="Murphy C."/>
            <person name="Pearson M."/>
            <person name="Priest M."/>
            <person name="Roberts A."/>
            <person name="Saif S."/>
            <person name="Shea T."/>
            <person name="Sykes S."/>
            <person name="Wortman J."/>
            <person name="Nusbaum C."/>
            <person name="Birren B."/>
        </authorList>
    </citation>
    <scope>NUCLEOTIDE SEQUENCE [LARGE SCALE GENOMIC DNA]</scope>
    <source>
        <strain evidence="1">CBS 10118</strain>
    </source>
</reference>
<gene>
    <name evidence="1" type="ORF">I302_01079</name>
</gene>
<dbReference type="AlphaFoldDB" id="A0A1B9GF15"/>
<accession>A0A1B9GF15</accession>
<organism evidence="1">
    <name type="scientific">Kwoniella bestiolae CBS 10118</name>
    <dbReference type="NCBI Taxonomy" id="1296100"/>
    <lineage>
        <taxon>Eukaryota</taxon>
        <taxon>Fungi</taxon>
        <taxon>Dikarya</taxon>
        <taxon>Basidiomycota</taxon>
        <taxon>Agaricomycotina</taxon>
        <taxon>Tremellomycetes</taxon>
        <taxon>Tremellales</taxon>
        <taxon>Cryptococcaceae</taxon>
        <taxon>Kwoniella</taxon>
    </lineage>
</organism>
<sequence length="159" mass="18091">MLPKEIFQLSIREKTWIEVELVGREHATTQQEVIQKIFWQTSLAFQVYLSPTPARQTRDRLLPQAPTTPLEKVSPHFQLDYLYLLPYPPSFSTPTALISYTLHAVVYISEFPFTRSISHTATELDILSKVGDASIKKTLGPKEASHQVICGDEHGREVL</sequence>
<evidence type="ECO:0000313" key="1">
    <source>
        <dbReference type="EMBL" id="OCF29571.1"/>
    </source>
</evidence>
<dbReference type="VEuPathDB" id="FungiDB:I302_01079"/>
<name>A0A1B9GF15_9TREE</name>
<proteinExistence type="predicted"/>
<dbReference type="EMBL" id="KI894018">
    <property type="protein sequence ID" value="OCF29571.1"/>
    <property type="molecule type" value="Genomic_DNA"/>
</dbReference>
<reference evidence="1" key="2">
    <citation type="submission" date="2014-01" db="EMBL/GenBank/DDBJ databases">
        <title>Evolution of pathogenesis and genome organization in the Tremellales.</title>
        <authorList>
            <person name="Cuomo C."/>
            <person name="Litvintseva A."/>
            <person name="Heitman J."/>
            <person name="Chen Y."/>
            <person name="Sun S."/>
            <person name="Springer D."/>
            <person name="Dromer F."/>
            <person name="Young S."/>
            <person name="Zeng Q."/>
            <person name="Chapman S."/>
            <person name="Gujja S."/>
            <person name="Saif S."/>
            <person name="Birren B."/>
        </authorList>
    </citation>
    <scope>NUCLEOTIDE SEQUENCE</scope>
    <source>
        <strain evidence="1">CBS 10118</strain>
    </source>
</reference>
<protein>
    <submittedName>
        <fullName evidence="1">Uncharacterized protein</fullName>
    </submittedName>
</protein>